<keyword evidence="1" id="KW-0521">NADP</keyword>
<dbReference type="Pfam" id="PF05893">
    <property type="entry name" value="LuxC"/>
    <property type="match status" value="1"/>
</dbReference>
<dbReference type="GO" id="GO:0003995">
    <property type="term" value="F:acyl-CoA dehydrogenase activity"/>
    <property type="evidence" value="ECO:0007669"/>
    <property type="project" value="InterPro"/>
</dbReference>
<sequence length="425" mass="45052">MADILIEGSSSLRKRKAADLAQILGIAGSRFLKEGDPFRTKALELLPRASGLSAPMARAVLDGMAADWVEDRLCQLLSNEFGTSDALDGFVKQNGCQTMAIGADLCVQIVSGSVPGVGVTALIRSLLTKAPTLLKPGRGDVVLPVLFMQAVAVIDQDLAENVAVLYWPGGSSDLERGVLDRASIVTTYGGDESVESIRALTPVTKRFVAYHHRISVGVVGSQALTSGLVEQAARDVARAVAVFDQRGCVSPRSIYVESRGDITPEAFAGYLASALEAIENDLPGGDLELEEAAALHQVRGAAELLAASGSPGGVYHGGKAFWTVIFDPDSELRCNHVGRVVRVEPIENLSDLINRLSPDKGHLQSVGVAGVGADLEELAEELGRIGVSRIAKFSELPFPPPSWHHDGGSPLRDLVHWVDLEEVGD</sequence>
<gene>
    <name evidence="2" type="ORF">METZ01_LOCUS35110</name>
</gene>
<dbReference type="InterPro" id="IPR008670">
    <property type="entry name" value="CoA_reduct_LuxC"/>
</dbReference>
<evidence type="ECO:0000313" key="2">
    <source>
        <dbReference type="EMBL" id="SUZ82256.1"/>
    </source>
</evidence>
<dbReference type="AlphaFoldDB" id="A0A381QS94"/>
<evidence type="ECO:0008006" key="3">
    <source>
        <dbReference type="Google" id="ProtNLM"/>
    </source>
</evidence>
<name>A0A381QS94_9ZZZZ</name>
<organism evidence="2">
    <name type="scientific">marine metagenome</name>
    <dbReference type="NCBI Taxonomy" id="408172"/>
    <lineage>
        <taxon>unclassified sequences</taxon>
        <taxon>metagenomes</taxon>
        <taxon>ecological metagenomes</taxon>
    </lineage>
</organism>
<protein>
    <recommendedName>
        <fullName evidence="3">Long-chain-fatty-acyl-CoA reductase</fullName>
    </recommendedName>
</protein>
<evidence type="ECO:0000256" key="1">
    <source>
        <dbReference type="ARBA" id="ARBA00022857"/>
    </source>
</evidence>
<dbReference type="GO" id="GO:0008218">
    <property type="term" value="P:bioluminescence"/>
    <property type="evidence" value="ECO:0007669"/>
    <property type="project" value="InterPro"/>
</dbReference>
<accession>A0A381QS94</accession>
<dbReference type="EMBL" id="UINC01001498">
    <property type="protein sequence ID" value="SUZ82256.1"/>
    <property type="molecule type" value="Genomic_DNA"/>
</dbReference>
<reference evidence="2" key="1">
    <citation type="submission" date="2018-05" db="EMBL/GenBank/DDBJ databases">
        <authorList>
            <person name="Lanie J.A."/>
            <person name="Ng W.-L."/>
            <person name="Kazmierczak K.M."/>
            <person name="Andrzejewski T.M."/>
            <person name="Davidsen T.M."/>
            <person name="Wayne K.J."/>
            <person name="Tettelin H."/>
            <person name="Glass J.I."/>
            <person name="Rusch D."/>
            <person name="Podicherti R."/>
            <person name="Tsui H.-C.T."/>
            <person name="Winkler M.E."/>
        </authorList>
    </citation>
    <scope>NUCLEOTIDE SEQUENCE</scope>
</reference>
<proteinExistence type="predicted"/>